<dbReference type="AlphaFoldDB" id="A0AAZ1XVR5"/>
<evidence type="ECO:0000256" key="1">
    <source>
        <dbReference type="SAM" id="Coils"/>
    </source>
</evidence>
<sequence>MLDVNFGSAPVDSDPSDFMLMFHNPGCIPVHWAFLFPEDQQIELEYWAVTGEFSNTELSQMKVQDNQLFSVSPRAGTLHPGQKRAVHFSYSHIFVGTDHFPVVFKLSYGREILKRPHSNTEKTHQSNKPLRAGTRHSLNFQGVTVERDQPYLHFDSQQHFFTSVTVGDCSPPKQVYELHNGGAVPVCYEVDTAVLSQLQADNFDHPVLRCHNPQGEIPPGKTAALEWIFSPLEAKTYHVDVPVHITGSDSVVMRFEARGLNSLTRDSSNHCNTSDCQALVPSVKRVPFPGQVLFLSEDSIFLGDIPVCSQSSRIFFLTNVSCADTAHYEWDLPQQEEEGAKVVQIHPDRGRLCPGECALCFLTFTSTDYPTVYQLDLVCQVTLEAERTRYNDALQRWEEERKRQKNEFIITDKNITESQRVLIDETLPAVPVRKGPPLRKYKTLPPICGSSVYEAASTGTKLRTAELRAQRQIAKVWRRPDPPRPALLYVRVTAHSHGLMEYLKDCPDYFNKHYRSLQSVQMHHPEPTVPTGLPAPAHSPDKEILFHILSCLLRDILDDSAFIQCLISSASKPDTYRPAGSSSPDSSSFPSSCCQCLCPSSSPPARPQTRVLLSRAVGSEESAGCSGNTPHTREHVSAFMSELVLMNTLQNLMMEAVRGELVLTVCPRSNILPPVSTRRRMPKPPTEEERTHL</sequence>
<dbReference type="InterPro" id="IPR056305">
    <property type="entry name" value="Ig_CFAP65_10th"/>
</dbReference>
<dbReference type="Pfam" id="PF24816">
    <property type="entry name" value="Ig_CFAP65__9th"/>
    <property type="match status" value="1"/>
</dbReference>
<dbReference type="InterPro" id="IPR056344">
    <property type="entry name" value="Ig_CFAP65-like_9th"/>
</dbReference>
<evidence type="ECO:0000256" key="2">
    <source>
        <dbReference type="SAM" id="MobiDB-lite"/>
    </source>
</evidence>
<protein>
    <recommendedName>
        <fullName evidence="7">Coiled-coil domain containing 108</fullName>
    </recommendedName>
</protein>
<reference evidence="6" key="1">
    <citation type="submission" date="2020-03" db="EMBL/GenBank/DDBJ databases">
        <title>Evolution of repeat sequences and sex chromosomes of tilapia species revealed by chromosome-level genomes.</title>
        <authorList>
            <person name="Xu L."/>
            <person name="Tao W."/>
            <person name="Wang D."/>
            <person name="Zhou Q."/>
        </authorList>
    </citation>
    <scope>NUCLEOTIDE SEQUENCE [LARGE SCALE GENOMIC DNA]</scope>
    <source>
        <strain evidence="6">Israel</strain>
    </source>
</reference>
<dbReference type="InterPro" id="IPR052614">
    <property type="entry name" value="CFAP65"/>
</dbReference>
<dbReference type="GO" id="GO:0036126">
    <property type="term" value="C:sperm flagellum"/>
    <property type="evidence" value="ECO:0007669"/>
    <property type="project" value="TreeGrafter"/>
</dbReference>
<accession>A0AAZ1XVR5</accession>
<reference evidence="5" key="2">
    <citation type="submission" date="2025-08" db="UniProtKB">
        <authorList>
            <consortium name="Ensembl"/>
        </authorList>
    </citation>
    <scope>IDENTIFICATION</scope>
</reference>
<name>A0AAZ1XVR5_OREAU</name>
<keyword evidence="1" id="KW-0175">Coiled coil</keyword>
<gene>
    <name evidence="5" type="primary">cfap65</name>
</gene>
<dbReference type="Pfam" id="PF24291">
    <property type="entry name" value="Ig_CFAP65"/>
    <property type="match status" value="1"/>
</dbReference>
<feature type="region of interest" description="Disordered" evidence="2">
    <location>
        <begin position="674"/>
        <end position="693"/>
    </location>
</feature>
<proteinExistence type="predicted"/>
<organism evidence="5 6">
    <name type="scientific">Oreochromis aureus</name>
    <name type="common">Israeli tilapia</name>
    <name type="synonym">Chromis aureus</name>
    <dbReference type="NCBI Taxonomy" id="47969"/>
    <lineage>
        <taxon>Eukaryota</taxon>
        <taxon>Metazoa</taxon>
        <taxon>Chordata</taxon>
        <taxon>Craniata</taxon>
        <taxon>Vertebrata</taxon>
        <taxon>Euteleostomi</taxon>
        <taxon>Actinopterygii</taxon>
        <taxon>Neopterygii</taxon>
        <taxon>Teleostei</taxon>
        <taxon>Neoteleostei</taxon>
        <taxon>Acanthomorphata</taxon>
        <taxon>Ovalentaria</taxon>
        <taxon>Cichlomorphae</taxon>
        <taxon>Cichliformes</taxon>
        <taxon>Cichlidae</taxon>
        <taxon>African cichlids</taxon>
        <taxon>Pseudocrenilabrinae</taxon>
        <taxon>Oreochromini</taxon>
        <taxon>Oreochromis</taxon>
    </lineage>
</organism>
<evidence type="ECO:0000259" key="3">
    <source>
        <dbReference type="Pfam" id="PF24291"/>
    </source>
</evidence>
<dbReference type="InterPro" id="IPR013783">
    <property type="entry name" value="Ig-like_fold"/>
</dbReference>
<keyword evidence="6" id="KW-1185">Reference proteome</keyword>
<dbReference type="GO" id="GO:0005737">
    <property type="term" value="C:cytoplasm"/>
    <property type="evidence" value="ECO:0007669"/>
    <property type="project" value="UniProtKB-SubCell"/>
</dbReference>
<evidence type="ECO:0008006" key="7">
    <source>
        <dbReference type="Google" id="ProtNLM"/>
    </source>
</evidence>
<evidence type="ECO:0000313" key="6">
    <source>
        <dbReference type="Proteomes" id="UP000472276"/>
    </source>
</evidence>
<dbReference type="PANTHER" id="PTHR46127:SF1">
    <property type="entry name" value="CILIA- AND FLAGELLA-ASSOCIATED PROTEIN 65"/>
    <property type="match status" value="1"/>
</dbReference>
<feature type="domain" description="CFAP65-like ninth Ig-like" evidence="4">
    <location>
        <begin position="2"/>
        <end position="113"/>
    </location>
</feature>
<feature type="domain" description="CFAP65 tenth Ig-like" evidence="3">
    <location>
        <begin position="145"/>
        <end position="261"/>
    </location>
</feature>
<dbReference type="GO" id="GO:0007288">
    <property type="term" value="P:sperm axoneme assembly"/>
    <property type="evidence" value="ECO:0007669"/>
    <property type="project" value="TreeGrafter"/>
</dbReference>
<evidence type="ECO:0000313" key="5">
    <source>
        <dbReference type="Ensembl" id="ENSOABP00000071724.1"/>
    </source>
</evidence>
<dbReference type="Ensembl" id="ENSOABT00000084221.1">
    <property type="protein sequence ID" value="ENSOABP00000071724.1"/>
    <property type="gene ID" value="ENSOABG00000039102.1"/>
</dbReference>
<dbReference type="Proteomes" id="UP000472276">
    <property type="component" value="Unassembled WGS sequence"/>
</dbReference>
<dbReference type="PANTHER" id="PTHR46127">
    <property type="entry name" value="CILIA- AND FLAGELLA-ASSOCIATED PROTEIN 65"/>
    <property type="match status" value="1"/>
</dbReference>
<dbReference type="Gene3D" id="2.60.40.10">
    <property type="entry name" value="Immunoglobulins"/>
    <property type="match status" value="3"/>
</dbReference>
<evidence type="ECO:0000259" key="4">
    <source>
        <dbReference type="Pfam" id="PF24816"/>
    </source>
</evidence>
<reference evidence="5" key="3">
    <citation type="submission" date="2025-09" db="UniProtKB">
        <authorList>
            <consortium name="Ensembl"/>
        </authorList>
    </citation>
    <scope>IDENTIFICATION</scope>
</reference>
<feature type="coiled-coil region" evidence="1">
    <location>
        <begin position="380"/>
        <end position="407"/>
    </location>
</feature>